<feature type="signal peptide" evidence="1">
    <location>
        <begin position="1"/>
        <end position="18"/>
    </location>
</feature>
<evidence type="ECO:0000256" key="1">
    <source>
        <dbReference type="SAM" id="SignalP"/>
    </source>
</evidence>
<protein>
    <submittedName>
        <fullName evidence="2">Putative secreted protein</fullName>
    </submittedName>
</protein>
<evidence type="ECO:0000313" key="2">
    <source>
        <dbReference type="EMBL" id="JAW16397.1"/>
    </source>
</evidence>
<dbReference type="AlphaFoldDB" id="A0A224XV10"/>
<dbReference type="EMBL" id="GFTR01000029">
    <property type="protein sequence ID" value="JAW16397.1"/>
    <property type="molecule type" value="Transcribed_RNA"/>
</dbReference>
<proteinExistence type="predicted"/>
<keyword evidence="1" id="KW-0732">Signal</keyword>
<organism evidence="2">
    <name type="scientific">Panstrongylus lignarius</name>
    <dbReference type="NCBI Taxonomy" id="156445"/>
    <lineage>
        <taxon>Eukaryota</taxon>
        <taxon>Metazoa</taxon>
        <taxon>Ecdysozoa</taxon>
        <taxon>Arthropoda</taxon>
        <taxon>Hexapoda</taxon>
        <taxon>Insecta</taxon>
        <taxon>Pterygota</taxon>
        <taxon>Neoptera</taxon>
        <taxon>Paraneoptera</taxon>
        <taxon>Hemiptera</taxon>
        <taxon>Heteroptera</taxon>
        <taxon>Panheteroptera</taxon>
        <taxon>Cimicomorpha</taxon>
        <taxon>Reduviidae</taxon>
        <taxon>Triatominae</taxon>
        <taxon>Panstrongylus</taxon>
    </lineage>
</organism>
<name>A0A224XV10_9HEMI</name>
<feature type="chain" id="PRO_5012420384" evidence="1">
    <location>
        <begin position="19"/>
        <end position="67"/>
    </location>
</feature>
<accession>A0A224XV10</accession>
<sequence>MESTLMYLLLASTFDSLAYPMLQAEWQKHNNLSEVHFSLPLKIWSVDELLLLPNHTQSCQECLLMLD</sequence>
<reference evidence="2" key="1">
    <citation type="journal article" date="2018" name="PLoS Negl. Trop. Dis.">
        <title>An insight into the salivary gland and fat body transcriptome of Panstrongylus lignarius (Hemiptera: Heteroptera), the main vector of Chagas disease in Peru.</title>
        <authorList>
            <person name="Nevoa J.C."/>
            <person name="Mendes M.T."/>
            <person name="da Silva M.V."/>
            <person name="Soares S.C."/>
            <person name="Oliveira C.J.F."/>
            <person name="Ribeiro J.M.C."/>
        </authorList>
    </citation>
    <scope>NUCLEOTIDE SEQUENCE</scope>
</reference>